<gene>
    <name evidence="1" type="ORF">G3I53_11060</name>
</gene>
<dbReference type="EMBL" id="JAAGMD010000300">
    <property type="protein sequence ID" value="NEA86571.1"/>
    <property type="molecule type" value="Genomic_DNA"/>
</dbReference>
<comment type="caution">
    <text evidence="1">The sequence shown here is derived from an EMBL/GenBank/DDBJ whole genome shotgun (WGS) entry which is preliminary data.</text>
</comment>
<evidence type="ECO:0000313" key="1">
    <source>
        <dbReference type="EMBL" id="NEA86571.1"/>
    </source>
</evidence>
<accession>A0A6G3QT80</accession>
<dbReference type="RefSeq" id="WP_164438288.1">
    <property type="nucleotide sequence ID" value="NZ_JAAGMD010000300.1"/>
</dbReference>
<name>A0A6G3QT80_9ACTN</name>
<reference evidence="1" key="1">
    <citation type="submission" date="2020-01" db="EMBL/GenBank/DDBJ databases">
        <title>Insect and environment-associated Actinomycetes.</title>
        <authorList>
            <person name="Currrie C."/>
            <person name="Chevrette M."/>
            <person name="Carlson C."/>
            <person name="Stubbendieck R."/>
            <person name="Wendt-Pienkowski E."/>
        </authorList>
    </citation>
    <scope>NUCLEOTIDE SEQUENCE</scope>
    <source>
        <strain evidence="1">SID14436</strain>
    </source>
</reference>
<evidence type="ECO:0008006" key="2">
    <source>
        <dbReference type="Google" id="ProtNLM"/>
    </source>
</evidence>
<organism evidence="1">
    <name type="scientific">Streptomyces sp. SID14436</name>
    <dbReference type="NCBI Taxonomy" id="2706070"/>
    <lineage>
        <taxon>Bacteria</taxon>
        <taxon>Bacillati</taxon>
        <taxon>Actinomycetota</taxon>
        <taxon>Actinomycetes</taxon>
        <taxon>Kitasatosporales</taxon>
        <taxon>Streptomycetaceae</taxon>
        <taxon>Streptomyces</taxon>
    </lineage>
</organism>
<proteinExistence type="predicted"/>
<sequence>MSEYLTVRCPVCRRAHRYTLPSYPCACGAPVAPPLDRHRPAVPVAHRAWQEEWVTVRCAACGLPGEWPRPELGCPCGTSLRIPVAEDRTAAAPDGLVRDAVAAAERYLRRLGYRDLRRTGHRLPSGVWLRGHGVLAQVDPAALPATERDVECLWLAALAESRRGVHFSRAGHADGARARGDALGVPLFLIDRDGVPRPVNQAADGLDATGA</sequence>
<protein>
    <recommendedName>
        <fullName evidence="2">Restriction endonuclease</fullName>
    </recommendedName>
</protein>
<dbReference type="AlphaFoldDB" id="A0A6G3QT80"/>